<dbReference type="EMBL" id="LZPO01097126">
    <property type="protein sequence ID" value="OBS64862.1"/>
    <property type="molecule type" value="Genomic_DNA"/>
</dbReference>
<protein>
    <submittedName>
        <fullName evidence="2">Uncharacterized protein</fullName>
    </submittedName>
</protein>
<gene>
    <name evidence="2" type="ORF">A6R68_06611</name>
</gene>
<feature type="region of interest" description="Disordered" evidence="1">
    <location>
        <begin position="39"/>
        <end position="67"/>
    </location>
</feature>
<keyword evidence="3" id="KW-1185">Reference proteome</keyword>
<accession>A0A1A6GHU1</accession>
<evidence type="ECO:0000256" key="1">
    <source>
        <dbReference type="SAM" id="MobiDB-lite"/>
    </source>
</evidence>
<comment type="caution">
    <text evidence="2">The sequence shown here is derived from an EMBL/GenBank/DDBJ whole genome shotgun (WGS) entry which is preliminary data.</text>
</comment>
<dbReference type="Proteomes" id="UP000092124">
    <property type="component" value="Unassembled WGS sequence"/>
</dbReference>
<reference evidence="2 3" key="1">
    <citation type="submission" date="2016-06" db="EMBL/GenBank/DDBJ databases">
        <title>The Draft Genome Sequence and Annotation of the Desert Woodrat Neotoma lepida.</title>
        <authorList>
            <person name="Campbell M."/>
            <person name="Oakeson K.F."/>
            <person name="Yandell M."/>
            <person name="Halpert J.R."/>
            <person name="Dearing D."/>
        </authorList>
    </citation>
    <scope>NUCLEOTIDE SEQUENCE [LARGE SCALE GENOMIC DNA]</scope>
    <source>
        <strain evidence="2">417</strain>
        <tissue evidence="2">Liver</tissue>
    </source>
</reference>
<evidence type="ECO:0000313" key="3">
    <source>
        <dbReference type="Proteomes" id="UP000092124"/>
    </source>
</evidence>
<evidence type="ECO:0000313" key="2">
    <source>
        <dbReference type="EMBL" id="OBS64862.1"/>
    </source>
</evidence>
<dbReference type="AlphaFoldDB" id="A0A1A6GHU1"/>
<proteinExistence type="predicted"/>
<name>A0A1A6GHU1_NEOLE</name>
<organism evidence="2 3">
    <name type="scientific">Neotoma lepida</name>
    <name type="common">Desert woodrat</name>
    <dbReference type="NCBI Taxonomy" id="56216"/>
    <lineage>
        <taxon>Eukaryota</taxon>
        <taxon>Metazoa</taxon>
        <taxon>Chordata</taxon>
        <taxon>Craniata</taxon>
        <taxon>Vertebrata</taxon>
        <taxon>Euteleostomi</taxon>
        <taxon>Mammalia</taxon>
        <taxon>Eutheria</taxon>
        <taxon>Euarchontoglires</taxon>
        <taxon>Glires</taxon>
        <taxon>Rodentia</taxon>
        <taxon>Myomorpha</taxon>
        <taxon>Muroidea</taxon>
        <taxon>Cricetidae</taxon>
        <taxon>Neotominae</taxon>
        <taxon>Neotoma</taxon>
    </lineage>
</organism>
<sequence>MLQATYEGGGGGVLRELHFPEASVPISVRRLRTTDYISQKAWRSKAGNGGRPGGPPGRADGCRRGTP</sequence>